<dbReference type="Proteomes" id="UP000195137">
    <property type="component" value="Unassembled WGS sequence"/>
</dbReference>
<keyword evidence="2" id="KW-1185">Reference proteome</keyword>
<name>A0A1Y3GB21_9EURY</name>
<evidence type="ECO:0000313" key="2">
    <source>
        <dbReference type="Proteomes" id="UP000195137"/>
    </source>
</evidence>
<dbReference type="AlphaFoldDB" id="A0A1Y3GB21"/>
<sequence length="169" mass="20162">MDEKETFLGIKISGEWHEVTVESEKACIVLKEHLGEERVRQFERWKPHENEDIEDVKERTIQNSLTKHTKVEENGEIQEKAREGVEEIKNGDVKNGTKDIFQTIRPIEKNIYKHIIARFNPLFFKNKKVESNIKEKRNQYEMEIAVNDEKARKKLKKEMLKENKDKNKK</sequence>
<dbReference type="RefSeq" id="WP_086637713.1">
    <property type="nucleotide sequence ID" value="NZ_MRZU01000004.1"/>
</dbReference>
<dbReference type="EMBL" id="MRZU01000004">
    <property type="protein sequence ID" value="OUJ18440.1"/>
    <property type="molecule type" value="Genomic_DNA"/>
</dbReference>
<dbReference type="InterPro" id="IPR043868">
    <property type="entry name" value="DUF5828"/>
</dbReference>
<evidence type="ECO:0000313" key="1">
    <source>
        <dbReference type="EMBL" id="OUJ18440.1"/>
    </source>
</evidence>
<reference evidence="1 2" key="1">
    <citation type="submission" date="2016-12" db="EMBL/GenBank/DDBJ databases">
        <title>Discovery of methanogenic haloarchaea.</title>
        <authorList>
            <person name="Sorokin D.Y."/>
            <person name="Makarova K.S."/>
            <person name="Abbas B."/>
            <person name="Ferrer M."/>
            <person name="Golyshin P.N."/>
        </authorList>
    </citation>
    <scope>NUCLEOTIDE SEQUENCE [LARGE SCALE GENOMIC DNA]</scope>
    <source>
        <strain evidence="1">AMET1</strain>
    </source>
</reference>
<dbReference type="Pfam" id="PF19146">
    <property type="entry name" value="DUF5828"/>
    <property type="match status" value="1"/>
</dbReference>
<proteinExistence type="predicted"/>
<gene>
    <name evidence="1" type="ORF">AMET1_1356</name>
</gene>
<protein>
    <submittedName>
        <fullName evidence="1">Uncharacterized protein</fullName>
    </submittedName>
</protein>
<organism evidence="1 2">
    <name type="scientific">Methanonatronarchaeum thermophilum</name>
    <dbReference type="NCBI Taxonomy" id="1927129"/>
    <lineage>
        <taxon>Archaea</taxon>
        <taxon>Methanobacteriati</taxon>
        <taxon>Methanobacteriota</taxon>
        <taxon>Methanonatronarchaeia</taxon>
        <taxon>Methanonatronarchaeales</taxon>
        <taxon>Methanonatronarchaeaceae</taxon>
        <taxon>Methanonatronarchaeum</taxon>
    </lineage>
</organism>
<accession>A0A1Y3GB21</accession>
<comment type="caution">
    <text evidence="1">The sequence shown here is derived from an EMBL/GenBank/DDBJ whole genome shotgun (WGS) entry which is preliminary data.</text>
</comment>